<dbReference type="EMBL" id="WNKU01000020">
    <property type="protein sequence ID" value="MTV50174.1"/>
    <property type="molecule type" value="Genomic_DNA"/>
</dbReference>
<keyword evidence="1" id="KW-1133">Transmembrane helix</keyword>
<keyword evidence="3" id="KW-1185">Reference proteome</keyword>
<feature type="transmembrane region" description="Helical" evidence="1">
    <location>
        <begin position="171"/>
        <end position="196"/>
    </location>
</feature>
<proteinExistence type="predicted"/>
<name>A0A6I3SMH2_HELMO</name>
<keyword evidence="2" id="KW-0378">Hydrolase</keyword>
<keyword evidence="2" id="KW-0645">Protease</keyword>
<organism evidence="2 3">
    <name type="scientific">Heliobacterium mobile</name>
    <name type="common">Heliobacillus mobilis</name>
    <dbReference type="NCBI Taxonomy" id="28064"/>
    <lineage>
        <taxon>Bacteria</taxon>
        <taxon>Bacillati</taxon>
        <taxon>Bacillota</taxon>
        <taxon>Clostridia</taxon>
        <taxon>Eubacteriales</taxon>
        <taxon>Heliobacteriaceae</taxon>
        <taxon>Heliobacterium</taxon>
    </lineage>
</organism>
<feature type="transmembrane region" description="Helical" evidence="1">
    <location>
        <begin position="6"/>
        <end position="27"/>
    </location>
</feature>
<protein>
    <submittedName>
        <fullName evidence="2">YhfC family intramembrane metalloprotease</fullName>
    </submittedName>
</protein>
<keyword evidence="1" id="KW-0812">Transmembrane</keyword>
<feature type="transmembrane region" description="Helical" evidence="1">
    <location>
        <begin position="34"/>
        <end position="52"/>
    </location>
</feature>
<reference evidence="2 3" key="1">
    <citation type="submission" date="2019-11" db="EMBL/GenBank/DDBJ databases">
        <title>Whole-genome sequence of a the green, strictly anaerobic photosynthetic bacterium Heliobacillus mobilis DSM 6151.</title>
        <authorList>
            <person name="Kyndt J.A."/>
            <person name="Meyer T.E."/>
        </authorList>
    </citation>
    <scope>NUCLEOTIDE SEQUENCE [LARGE SCALE GENOMIC DNA]</scope>
    <source>
        <strain evidence="2 3">DSM 6151</strain>
    </source>
</reference>
<dbReference type="InterPro" id="IPR011397">
    <property type="entry name" value="YhfC"/>
</dbReference>
<dbReference type="GO" id="GO:0006508">
    <property type="term" value="P:proteolysis"/>
    <property type="evidence" value="ECO:0007669"/>
    <property type="project" value="UniProtKB-KW"/>
</dbReference>
<dbReference type="OrthoDB" id="9807167at2"/>
<evidence type="ECO:0000256" key="1">
    <source>
        <dbReference type="SAM" id="Phobius"/>
    </source>
</evidence>
<evidence type="ECO:0000313" key="2">
    <source>
        <dbReference type="EMBL" id="MTV50174.1"/>
    </source>
</evidence>
<keyword evidence="2" id="KW-0482">Metalloprotease</keyword>
<dbReference type="AlphaFoldDB" id="A0A6I3SMH2"/>
<feature type="transmembrane region" description="Helical" evidence="1">
    <location>
        <begin position="203"/>
        <end position="225"/>
    </location>
</feature>
<dbReference type="Pfam" id="PF10086">
    <property type="entry name" value="YhfC"/>
    <property type="match status" value="1"/>
</dbReference>
<dbReference type="GO" id="GO:0008237">
    <property type="term" value="F:metallopeptidase activity"/>
    <property type="evidence" value="ECO:0007669"/>
    <property type="project" value="UniProtKB-KW"/>
</dbReference>
<keyword evidence="1" id="KW-0472">Membrane</keyword>
<gene>
    <name evidence="2" type="ORF">GJ688_14450</name>
</gene>
<comment type="caution">
    <text evidence="2">The sequence shown here is derived from an EMBL/GenBank/DDBJ whole genome shotgun (WGS) entry which is preliminary data.</text>
</comment>
<evidence type="ECO:0000313" key="3">
    <source>
        <dbReference type="Proteomes" id="UP000430670"/>
    </source>
</evidence>
<dbReference type="PIRSF" id="PIRSF033101">
    <property type="entry name" value="UCP033101"/>
    <property type="match status" value="1"/>
</dbReference>
<dbReference type="RefSeq" id="WP_155477264.1">
    <property type="nucleotide sequence ID" value="NZ_WNKU01000020.1"/>
</dbReference>
<accession>A0A6I3SMH2</accession>
<dbReference type="Proteomes" id="UP000430670">
    <property type="component" value="Unassembled WGS sequence"/>
</dbReference>
<feature type="transmembrane region" description="Helical" evidence="1">
    <location>
        <begin position="231"/>
        <end position="249"/>
    </location>
</feature>
<sequence length="268" mass="30094">MVSNLSFFFMASTLLISILAPVGLFLYLHLREKLSFKVLAIGALVWFLYTQVLEKMLHVYMFTINPQTAAFLKNPLWYGIYGSMAAGLFEETGRYLAFASWLKPRWAWKDGMAYGIGHGGLESILIGAFASVQSIILGQMINSGTYYNLREKLPPETFEQTRSLLLDTPPYLFAAGGLERLGALAIQIALSLFVLSGVRKGKLIYLPLAVLLHAFIDFPVGLYQAQKFNGWYLAMYLFVTFVLSVAYILKTRVLYDEQPPAGLLSKKE</sequence>